<dbReference type="Gene3D" id="3.40.720.10">
    <property type="entry name" value="Alkaline Phosphatase, subunit A"/>
    <property type="match status" value="1"/>
</dbReference>
<dbReference type="Pfam" id="PF01663">
    <property type="entry name" value="Phosphodiest"/>
    <property type="match status" value="2"/>
</dbReference>
<dbReference type="Proteomes" id="UP001619911">
    <property type="component" value="Unassembled WGS sequence"/>
</dbReference>
<evidence type="ECO:0000313" key="3">
    <source>
        <dbReference type="Proteomes" id="UP001619911"/>
    </source>
</evidence>
<proteinExistence type="predicted"/>
<dbReference type="SUPFAM" id="SSF53649">
    <property type="entry name" value="Alkaline phosphatase-like"/>
    <property type="match status" value="1"/>
</dbReference>
<dbReference type="PROSITE" id="PS00432">
    <property type="entry name" value="ACTINS_2"/>
    <property type="match status" value="1"/>
</dbReference>
<name>A0ABW8I9B7_9BACI</name>
<dbReference type="InterPro" id="IPR002591">
    <property type="entry name" value="Phosphodiest/P_Trfase"/>
</dbReference>
<accession>A0ABW8I9B7</accession>
<sequence length="667" mass="74968">MGLMNNTPKKNWLHFYKKSFPSTALIATVLLTFIPLSASAADKETMTILSFDGMSQQLTEKYIQNGRMPHLKKIKQNGTYATNFTTVFPSLTAVSHASMSTGAYPEKTGFVSNSFHHHHTKISDTENAFQAKVAVSPLWKEARKQGKVTATVGFPGSNPPNGVKANYAVYYGGVLAESSLHTLHFKTVQGWTDVPTSFSLPKEGHIQLKMLDGKDRYVHILAVDSTDNGQKDYDHFYLSEDRLIDQDDAFAKLNEWGELPLRIKGDNLAGFSFKLKGRSKDLSSVKLYQTAVTTGLITGPKGFKEELNKRMGFFPVKNDIASFKKGWIARKEYEEISERFVDWIADASLFIKSEYRPDLLLLYEPHIDSETHEFLLTDPRQPGYSQRAVHQSEKYIEWAYKKADQVIGKVTASLTSSDRLFIVSDHGVEPIHSRAAPNYELKKAGLLKLDKEGNVDPSQTKAYAVASGTIAHVYINVKNRQKGGIVDPADYTKVQNKIINTFKQVTDERELAPKPQLLKHYYRQWLSATKVTGFSWKRTFYTANQLILILQNKKQKPYGTIVKLDGRQIKNKALPMAGDVTLTAAPGYLLGKDEKIGIGPTKEFGSHGGDPEREELRPVFFAYGKNIERTTIKRRLSIVDIAPTIYKLLELDPPAFIDGKQIKEISN</sequence>
<feature type="signal peptide" evidence="1">
    <location>
        <begin position="1"/>
        <end position="40"/>
    </location>
</feature>
<dbReference type="InterPro" id="IPR017850">
    <property type="entry name" value="Alkaline_phosphatase_core_sf"/>
</dbReference>
<reference evidence="2 3" key="1">
    <citation type="submission" date="2023-07" db="EMBL/GenBank/DDBJ databases">
        <title>Bacillus lucianemedeirus sp. nov, a new species isolated from an immunobiological production facility.</title>
        <authorList>
            <person name="Costa L.V."/>
            <person name="Miranda R.V.S.L."/>
            <person name="Brandao M.L.L."/>
            <person name="Reis C.M.F."/>
            <person name="Frazao A.M."/>
            <person name="Cruz F.V."/>
            <person name="Baio P.V.P."/>
            <person name="Veras J.F.C."/>
            <person name="Ramos J.N."/>
            <person name="Vieira V."/>
        </authorList>
    </citation>
    <scope>NUCLEOTIDE SEQUENCE [LARGE SCALE GENOMIC DNA]</scope>
    <source>
        <strain evidence="2 3">B190/17</strain>
    </source>
</reference>
<comment type="caution">
    <text evidence="2">The sequence shown here is derived from an EMBL/GenBank/DDBJ whole genome shotgun (WGS) entry which is preliminary data.</text>
</comment>
<evidence type="ECO:0000256" key="1">
    <source>
        <dbReference type="SAM" id="SignalP"/>
    </source>
</evidence>
<dbReference type="RefSeq" id="WP_404316995.1">
    <property type="nucleotide sequence ID" value="NZ_JAUIYO010000007.1"/>
</dbReference>
<protein>
    <submittedName>
        <fullName evidence="2">Alkaline phosphatase family protein</fullName>
    </submittedName>
</protein>
<dbReference type="PANTHER" id="PTHR10151:SF120">
    <property type="entry name" value="BIS(5'-ADENOSYL)-TRIPHOSPHATASE"/>
    <property type="match status" value="1"/>
</dbReference>
<dbReference type="PANTHER" id="PTHR10151">
    <property type="entry name" value="ECTONUCLEOTIDE PYROPHOSPHATASE/PHOSPHODIESTERASE"/>
    <property type="match status" value="1"/>
</dbReference>
<dbReference type="InterPro" id="IPR004001">
    <property type="entry name" value="Actin_CS"/>
</dbReference>
<evidence type="ECO:0000313" key="2">
    <source>
        <dbReference type="EMBL" id="MFK2826081.1"/>
    </source>
</evidence>
<dbReference type="EMBL" id="JAUIYO010000007">
    <property type="protein sequence ID" value="MFK2826081.1"/>
    <property type="molecule type" value="Genomic_DNA"/>
</dbReference>
<keyword evidence="3" id="KW-1185">Reference proteome</keyword>
<gene>
    <name evidence="2" type="ORF">QYG89_10440</name>
</gene>
<organism evidence="2 3">
    <name type="scientific">Bacillus lumedeiriae</name>
    <dbReference type="NCBI Taxonomy" id="3058829"/>
    <lineage>
        <taxon>Bacteria</taxon>
        <taxon>Bacillati</taxon>
        <taxon>Bacillota</taxon>
        <taxon>Bacilli</taxon>
        <taxon>Bacillales</taxon>
        <taxon>Bacillaceae</taxon>
        <taxon>Bacillus</taxon>
    </lineage>
</organism>
<feature type="chain" id="PRO_5045145093" evidence="1">
    <location>
        <begin position="41"/>
        <end position="667"/>
    </location>
</feature>
<keyword evidence="1" id="KW-0732">Signal</keyword>